<keyword evidence="11" id="KW-0418">Kinase</keyword>
<evidence type="ECO:0000313" key="25">
    <source>
        <dbReference type="EMBL" id="RYR55933.1"/>
    </source>
</evidence>
<keyword evidence="16" id="KW-0675">Receptor</keyword>
<comment type="catalytic activity">
    <reaction evidence="19">
        <text>L-seryl-[protein] + ATP = O-phospho-L-seryl-[protein] + ADP + H(+)</text>
        <dbReference type="Rhea" id="RHEA:17989"/>
        <dbReference type="Rhea" id="RHEA-COMP:9863"/>
        <dbReference type="Rhea" id="RHEA-COMP:11604"/>
        <dbReference type="ChEBI" id="CHEBI:15378"/>
        <dbReference type="ChEBI" id="CHEBI:29999"/>
        <dbReference type="ChEBI" id="CHEBI:30616"/>
        <dbReference type="ChEBI" id="CHEBI:83421"/>
        <dbReference type="ChEBI" id="CHEBI:456216"/>
        <dbReference type="EC" id="2.7.11.1"/>
    </reaction>
</comment>
<keyword evidence="15" id="KW-1015">Disulfide bond</keyword>
<evidence type="ECO:0000256" key="21">
    <source>
        <dbReference type="SAM" id="Phobius"/>
    </source>
</evidence>
<gene>
    <name evidence="25" type="ORF">Ahy_A05g021758</name>
</gene>
<feature type="region of interest" description="Disordered" evidence="20">
    <location>
        <begin position="542"/>
        <end position="583"/>
    </location>
</feature>
<evidence type="ECO:0000256" key="11">
    <source>
        <dbReference type="ARBA" id="ARBA00022777"/>
    </source>
</evidence>
<feature type="signal peptide" evidence="22">
    <location>
        <begin position="1"/>
        <end position="26"/>
    </location>
</feature>
<feature type="domain" description="Bulb-type lectin" evidence="23">
    <location>
        <begin position="24"/>
        <end position="146"/>
    </location>
</feature>
<evidence type="ECO:0000256" key="2">
    <source>
        <dbReference type="ARBA" id="ARBA00012513"/>
    </source>
</evidence>
<protein>
    <recommendedName>
        <fullName evidence="2">non-specific serine/threonine protein kinase</fullName>
        <ecNumber evidence="2">2.7.11.1</ecNumber>
    </recommendedName>
</protein>
<dbReference type="FunFam" id="2.90.10.10:FF:000025">
    <property type="entry name" value="G-type lectin S-receptor-like serine/threonine-protein kinase"/>
    <property type="match status" value="1"/>
</dbReference>
<dbReference type="GO" id="GO:0004674">
    <property type="term" value="F:protein serine/threonine kinase activity"/>
    <property type="evidence" value="ECO:0007669"/>
    <property type="project" value="UniProtKB-KW"/>
</dbReference>
<dbReference type="InterPro" id="IPR000858">
    <property type="entry name" value="S_locus_glycoprot_dom"/>
</dbReference>
<dbReference type="Gene3D" id="1.10.510.10">
    <property type="entry name" value="Transferase(Phosphotransferase) domain 1"/>
    <property type="match status" value="1"/>
</dbReference>
<dbReference type="Proteomes" id="UP000289738">
    <property type="component" value="Chromosome A05"/>
</dbReference>
<name>A0A445CY83_ARAHY</name>
<keyword evidence="5" id="KW-0808">Transferase</keyword>
<evidence type="ECO:0000256" key="3">
    <source>
        <dbReference type="ARBA" id="ARBA00022475"/>
    </source>
</evidence>
<sequence length="583" mass="61802">MFLRKHGLLLLLTTVVVLSATTTTTAISPGSTLSATSNQTWSSPSSTFFLGFVPVSPTTTPPTFTASIFYSGNSPVVWSAANATPVDSGASLRFLSSGALRLLNGSGATVWDSGTANRGASSATLEDSGNLVISNGSRTPLWQSFDHPTDTLVPSQNFSSGKILRSGSYSFILKSNGNLTLYWNDSMLYWNQGLNSSVNTVSKPVLALQSIGILQLSDTNLTSAAIVAYSNDYAEGGSDVLRVLKLDNDGNLRIYTTSKGSGNPTAMWAAVEDQCEVYAYCGNYGICSYNASNPVCGCPSQNFEMVDPNDSRKGCRRKVSLNNCQGNATMLTLNHAQLLTYSPEVQSQVFYIGISACKGNCLSNTNGCFASTALGDGTGQCYLKSQDLVSGYVSPALPSTSYIKVCPPVLQNPPPSGVSVKHKSSRVPAWVVVVVVLGTLLALVAFEGGLWMWCCRNNKRFGALSAQLADQEVDMAQVTRAIQASFWCIQEQPSHRPTMSRVVQMLEGVAEIERPPAPRLAMEGPVVSGTSTNISSNVSAFSTAAASPHDPSSSSSFQTSSVSTLTLGRNTEKVSSSLLQSEP</sequence>
<dbReference type="GO" id="GO:0030246">
    <property type="term" value="F:carbohydrate binding"/>
    <property type="evidence" value="ECO:0007669"/>
    <property type="project" value="UniProtKB-KW"/>
</dbReference>
<evidence type="ECO:0000256" key="18">
    <source>
        <dbReference type="ARBA" id="ARBA00047899"/>
    </source>
</evidence>
<evidence type="ECO:0000259" key="23">
    <source>
        <dbReference type="PROSITE" id="PS50927"/>
    </source>
</evidence>
<keyword evidence="7 22" id="KW-0732">Signal</keyword>
<feature type="domain" description="Apple" evidence="24">
    <location>
        <begin position="324"/>
        <end position="406"/>
    </location>
</feature>
<dbReference type="FunFam" id="2.90.10.10:FF:000016">
    <property type="entry name" value="G-type lectin S-receptor-like serine/threonine-protein kinase"/>
    <property type="match status" value="1"/>
</dbReference>
<keyword evidence="14 21" id="KW-0472">Membrane</keyword>
<organism evidence="25 26">
    <name type="scientific">Arachis hypogaea</name>
    <name type="common">Peanut</name>
    <dbReference type="NCBI Taxonomy" id="3818"/>
    <lineage>
        <taxon>Eukaryota</taxon>
        <taxon>Viridiplantae</taxon>
        <taxon>Streptophyta</taxon>
        <taxon>Embryophyta</taxon>
        <taxon>Tracheophyta</taxon>
        <taxon>Spermatophyta</taxon>
        <taxon>Magnoliopsida</taxon>
        <taxon>eudicotyledons</taxon>
        <taxon>Gunneridae</taxon>
        <taxon>Pentapetalae</taxon>
        <taxon>rosids</taxon>
        <taxon>fabids</taxon>
        <taxon>Fabales</taxon>
        <taxon>Fabaceae</taxon>
        <taxon>Papilionoideae</taxon>
        <taxon>50 kb inversion clade</taxon>
        <taxon>dalbergioids sensu lato</taxon>
        <taxon>Dalbergieae</taxon>
        <taxon>Pterocarpus clade</taxon>
        <taxon>Arachis</taxon>
    </lineage>
</organism>
<keyword evidence="13 21" id="KW-1133">Transmembrane helix</keyword>
<keyword evidence="26" id="KW-1185">Reference proteome</keyword>
<evidence type="ECO:0000256" key="16">
    <source>
        <dbReference type="ARBA" id="ARBA00023170"/>
    </source>
</evidence>
<evidence type="ECO:0000256" key="6">
    <source>
        <dbReference type="ARBA" id="ARBA00022692"/>
    </source>
</evidence>
<evidence type="ECO:0000256" key="1">
    <source>
        <dbReference type="ARBA" id="ARBA00004251"/>
    </source>
</evidence>
<keyword evidence="17" id="KW-0325">Glycoprotein</keyword>
<dbReference type="PANTHER" id="PTHR47974">
    <property type="entry name" value="OS07G0415500 PROTEIN"/>
    <property type="match status" value="1"/>
</dbReference>
<comment type="caution">
    <text evidence="25">The sequence shown here is derived from an EMBL/GenBank/DDBJ whole genome shotgun (WGS) entry which is preliminary data.</text>
</comment>
<proteinExistence type="predicted"/>
<feature type="transmembrane region" description="Helical" evidence="21">
    <location>
        <begin position="429"/>
        <end position="453"/>
    </location>
</feature>
<evidence type="ECO:0000256" key="17">
    <source>
        <dbReference type="ARBA" id="ARBA00023180"/>
    </source>
</evidence>
<dbReference type="GO" id="GO:0005886">
    <property type="term" value="C:plasma membrane"/>
    <property type="evidence" value="ECO:0007669"/>
    <property type="project" value="UniProtKB-SubCell"/>
</dbReference>
<evidence type="ECO:0000256" key="14">
    <source>
        <dbReference type="ARBA" id="ARBA00023136"/>
    </source>
</evidence>
<evidence type="ECO:0000256" key="9">
    <source>
        <dbReference type="ARBA" id="ARBA00022737"/>
    </source>
</evidence>
<keyword evidence="10" id="KW-0547">Nucleotide-binding</keyword>
<dbReference type="PROSITE" id="PS50927">
    <property type="entry name" value="BULB_LECTIN"/>
    <property type="match status" value="2"/>
</dbReference>
<evidence type="ECO:0000256" key="15">
    <source>
        <dbReference type="ARBA" id="ARBA00023157"/>
    </source>
</evidence>
<dbReference type="InterPro" id="IPR001480">
    <property type="entry name" value="Bulb-type_lectin_dom"/>
</dbReference>
<evidence type="ECO:0000256" key="4">
    <source>
        <dbReference type="ARBA" id="ARBA00022527"/>
    </source>
</evidence>
<dbReference type="SMART" id="SM00108">
    <property type="entry name" value="B_lectin"/>
    <property type="match status" value="1"/>
</dbReference>
<dbReference type="STRING" id="3818.A0A445CY83"/>
<dbReference type="CDD" id="cd00028">
    <property type="entry name" value="B_lectin"/>
    <property type="match status" value="1"/>
</dbReference>
<dbReference type="GO" id="GO:0048544">
    <property type="term" value="P:recognition of pollen"/>
    <property type="evidence" value="ECO:0007669"/>
    <property type="project" value="InterPro"/>
</dbReference>
<evidence type="ECO:0000259" key="24">
    <source>
        <dbReference type="PROSITE" id="PS50948"/>
    </source>
</evidence>
<dbReference type="PANTHER" id="PTHR47974:SF24">
    <property type="entry name" value="RECEPTOR-LIKE SERINE_THREONINE-PROTEIN KINASE"/>
    <property type="match status" value="1"/>
</dbReference>
<dbReference type="InterPro" id="IPR036426">
    <property type="entry name" value="Bulb-type_lectin_dom_sf"/>
</dbReference>
<evidence type="ECO:0000256" key="12">
    <source>
        <dbReference type="ARBA" id="ARBA00022840"/>
    </source>
</evidence>
<evidence type="ECO:0000256" key="8">
    <source>
        <dbReference type="ARBA" id="ARBA00022734"/>
    </source>
</evidence>
<evidence type="ECO:0000256" key="7">
    <source>
        <dbReference type="ARBA" id="ARBA00022729"/>
    </source>
</evidence>
<feature type="chain" id="PRO_5019516978" description="non-specific serine/threonine protein kinase" evidence="22">
    <location>
        <begin position="27"/>
        <end position="583"/>
    </location>
</feature>
<keyword evidence="6 21" id="KW-0812">Transmembrane</keyword>
<reference evidence="25 26" key="1">
    <citation type="submission" date="2019-01" db="EMBL/GenBank/DDBJ databases">
        <title>Sequencing of cultivated peanut Arachis hypogaea provides insights into genome evolution and oil improvement.</title>
        <authorList>
            <person name="Chen X."/>
        </authorList>
    </citation>
    <scope>NUCLEOTIDE SEQUENCE [LARGE SCALE GENOMIC DNA]</scope>
    <source>
        <strain evidence="26">cv. Fuhuasheng</strain>
        <tissue evidence="25">Leaves</tissue>
    </source>
</reference>
<keyword evidence="9" id="KW-0677">Repeat</keyword>
<dbReference type="SUPFAM" id="SSF51110">
    <property type="entry name" value="alpha-D-mannose-specific plant lectins"/>
    <property type="match status" value="2"/>
</dbReference>
<dbReference type="EC" id="2.7.11.1" evidence="2"/>
<dbReference type="Gene3D" id="2.90.10.10">
    <property type="entry name" value="Bulb-type lectin domain"/>
    <property type="match status" value="2"/>
</dbReference>
<evidence type="ECO:0000256" key="5">
    <source>
        <dbReference type="ARBA" id="ARBA00022679"/>
    </source>
</evidence>
<evidence type="ECO:0000256" key="19">
    <source>
        <dbReference type="ARBA" id="ARBA00048679"/>
    </source>
</evidence>
<evidence type="ECO:0000256" key="10">
    <source>
        <dbReference type="ARBA" id="ARBA00022741"/>
    </source>
</evidence>
<dbReference type="AlphaFoldDB" id="A0A445CY83"/>
<keyword evidence="3" id="KW-1003">Cell membrane</keyword>
<feature type="domain" description="Bulb-type lectin" evidence="23">
    <location>
        <begin position="149"/>
        <end position="267"/>
    </location>
</feature>
<dbReference type="EMBL" id="SDMP01000005">
    <property type="protein sequence ID" value="RYR55933.1"/>
    <property type="molecule type" value="Genomic_DNA"/>
</dbReference>
<dbReference type="PROSITE" id="PS50948">
    <property type="entry name" value="PAN"/>
    <property type="match status" value="1"/>
</dbReference>
<comment type="subcellular location">
    <subcellularLocation>
        <location evidence="1">Cell membrane</location>
        <topology evidence="1">Single-pass type I membrane protein</topology>
    </subcellularLocation>
</comment>
<evidence type="ECO:0000256" key="13">
    <source>
        <dbReference type="ARBA" id="ARBA00022989"/>
    </source>
</evidence>
<keyword evidence="4" id="KW-0723">Serine/threonine-protein kinase</keyword>
<dbReference type="GO" id="GO:0005524">
    <property type="term" value="F:ATP binding"/>
    <property type="evidence" value="ECO:0007669"/>
    <property type="project" value="UniProtKB-KW"/>
</dbReference>
<feature type="compositionally biased region" description="Polar residues" evidence="20">
    <location>
        <begin position="565"/>
        <end position="583"/>
    </location>
</feature>
<feature type="compositionally biased region" description="Low complexity" evidence="20">
    <location>
        <begin position="542"/>
        <end position="564"/>
    </location>
</feature>
<dbReference type="Pfam" id="PF01453">
    <property type="entry name" value="B_lectin"/>
    <property type="match status" value="1"/>
</dbReference>
<evidence type="ECO:0000313" key="26">
    <source>
        <dbReference type="Proteomes" id="UP000289738"/>
    </source>
</evidence>
<keyword evidence="12" id="KW-0067">ATP-binding</keyword>
<dbReference type="InterPro" id="IPR003609">
    <property type="entry name" value="Pan_app"/>
</dbReference>
<dbReference type="Pfam" id="PF00954">
    <property type="entry name" value="S_locus_glycop"/>
    <property type="match status" value="1"/>
</dbReference>
<comment type="catalytic activity">
    <reaction evidence="18">
        <text>L-threonyl-[protein] + ATP = O-phospho-L-threonyl-[protein] + ADP + H(+)</text>
        <dbReference type="Rhea" id="RHEA:46608"/>
        <dbReference type="Rhea" id="RHEA-COMP:11060"/>
        <dbReference type="Rhea" id="RHEA-COMP:11605"/>
        <dbReference type="ChEBI" id="CHEBI:15378"/>
        <dbReference type="ChEBI" id="CHEBI:30013"/>
        <dbReference type="ChEBI" id="CHEBI:30616"/>
        <dbReference type="ChEBI" id="CHEBI:61977"/>
        <dbReference type="ChEBI" id="CHEBI:456216"/>
        <dbReference type="EC" id="2.7.11.1"/>
    </reaction>
</comment>
<accession>A0A445CY83</accession>
<evidence type="ECO:0000256" key="22">
    <source>
        <dbReference type="SAM" id="SignalP"/>
    </source>
</evidence>
<keyword evidence="8" id="KW-0430">Lectin</keyword>
<evidence type="ECO:0000256" key="20">
    <source>
        <dbReference type="SAM" id="MobiDB-lite"/>
    </source>
</evidence>